<proteinExistence type="predicted"/>
<organism evidence="4 5">
    <name type="scientific">Trinickia violacea</name>
    <dbReference type="NCBI Taxonomy" id="2571746"/>
    <lineage>
        <taxon>Bacteria</taxon>
        <taxon>Pseudomonadati</taxon>
        <taxon>Pseudomonadota</taxon>
        <taxon>Betaproteobacteria</taxon>
        <taxon>Burkholderiales</taxon>
        <taxon>Burkholderiaceae</taxon>
        <taxon>Trinickia</taxon>
    </lineage>
</organism>
<dbReference type="PROSITE" id="PS50110">
    <property type="entry name" value="RESPONSE_REGULATORY"/>
    <property type="match status" value="1"/>
</dbReference>
<dbReference type="GO" id="GO:0000160">
    <property type="term" value="P:phosphorelay signal transduction system"/>
    <property type="evidence" value="ECO:0007669"/>
    <property type="project" value="InterPro"/>
</dbReference>
<evidence type="ECO:0000256" key="1">
    <source>
        <dbReference type="ARBA" id="ARBA00022553"/>
    </source>
</evidence>
<dbReference type="SUPFAM" id="SSF52172">
    <property type="entry name" value="CheY-like"/>
    <property type="match status" value="1"/>
</dbReference>
<dbReference type="InterPro" id="IPR001789">
    <property type="entry name" value="Sig_transdc_resp-reg_receiver"/>
</dbReference>
<dbReference type="AlphaFoldDB" id="A0A4P8J0M2"/>
<reference evidence="4 5" key="1">
    <citation type="submission" date="2019-05" db="EMBL/GenBank/DDBJ databases">
        <title>Burkholderia sp. DHOD12, isolated from subtropical forest soil.</title>
        <authorList>
            <person name="Gao Z.-H."/>
            <person name="Qiu L.-H."/>
        </authorList>
    </citation>
    <scope>NUCLEOTIDE SEQUENCE [LARGE SCALE GENOMIC DNA]</scope>
    <source>
        <strain evidence="4 5">DHOD12</strain>
    </source>
</reference>
<gene>
    <name evidence="4" type="ORF">FAZ95_29080</name>
</gene>
<dbReference type="PANTHER" id="PTHR44591">
    <property type="entry name" value="STRESS RESPONSE REGULATOR PROTEIN 1"/>
    <property type="match status" value="1"/>
</dbReference>
<dbReference type="OrthoDB" id="8964816at2"/>
<protein>
    <submittedName>
        <fullName evidence="4">Response regulator</fullName>
    </submittedName>
</protein>
<dbReference type="InterPro" id="IPR011006">
    <property type="entry name" value="CheY-like_superfamily"/>
</dbReference>
<feature type="modified residue" description="4-aspartylphosphate" evidence="2">
    <location>
        <position position="56"/>
    </location>
</feature>
<name>A0A4P8J0M2_9BURK</name>
<dbReference type="InterPro" id="IPR050595">
    <property type="entry name" value="Bact_response_regulator"/>
</dbReference>
<keyword evidence="5" id="KW-1185">Reference proteome</keyword>
<sequence length="122" mass="13431">MHKPPVRIVAVIDDDRRVLMSLANLLASGGYLTRLYENAEAFFSADHSGLVCIITDLGMRPIDGLQVLQRSTESPAPVPVIIITGRPSEHSDDYFLQRGAVGFFRKPLDGDALLERLNDVTP</sequence>
<evidence type="ECO:0000313" key="5">
    <source>
        <dbReference type="Proteomes" id="UP000298656"/>
    </source>
</evidence>
<dbReference type="Pfam" id="PF00072">
    <property type="entry name" value="Response_reg"/>
    <property type="match status" value="1"/>
</dbReference>
<keyword evidence="1 2" id="KW-0597">Phosphoprotein</keyword>
<accession>A0A4P8J0M2</accession>
<dbReference type="Proteomes" id="UP000298656">
    <property type="component" value="Chromosome 2"/>
</dbReference>
<dbReference type="Gene3D" id="3.40.50.2300">
    <property type="match status" value="1"/>
</dbReference>
<dbReference type="SMART" id="SM00448">
    <property type="entry name" value="REC"/>
    <property type="match status" value="1"/>
</dbReference>
<dbReference type="EMBL" id="CP040078">
    <property type="protein sequence ID" value="QCP53134.1"/>
    <property type="molecule type" value="Genomic_DNA"/>
</dbReference>
<evidence type="ECO:0000313" key="4">
    <source>
        <dbReference type="EMBL" id="QCP53134.1"/>
    </source>
</evidence>
<evidence type="ECO:0000256" key="2">
    <source>
        <dbReference type="PROSITE-ProRule" id="PRU00169"/>
    </source>
</evidence>
<dbReference type="PANTHER" id="PTHR44591:SF25">
    <property type="entry name" value="CHEMOTAXIS TWO-COMPONENT RESPONSE REGULATOR"/>
    <property type="match status" value="1"/>
</dbReference>
<dbReference type="KEGG" id="tvl:FAZ95_29080"/>
<evidence type="ECO:0000259" key="3">
    <source>
        <dbReference type="PROSITE" id="PS50110"/>
    </source>
</evidence>
<feature type="domain" description="Response regulatory" evidence="3">
    <location>
        <begin position="8"/>
        <end position="121"/>
    </location>
</feature>